<keyword evidence="1" id="KW-1185">Reference proteome</keyword>
<reference evidence="2" key="2">
    <citation type="submission" date="2015-08" db="UniProtKB">
        <authorList>
            <consortium name="WormBaseParasite"/>
        </authorList>
    </citation>
    <scope>IDENTIFICATION</scope>
</reference>
<proteinExistence type="predicted"/>
<organism evidence="1 2">
    <name type="scientific">Strongyloides venezuelensis</name>
    <name type="common">Threadworm</name>
    <dbReference type="NCBI Taxonomy" id="75913"/>
    <lineage>
        <taxon>Eukaryota</taxon>
        <taxon>Metazoa</taxon>
        <taxon>Ecdysozoa</taxon>
        <taxon>Nematoda</taxon>
        <taxon>Chromadorea</taxon>
        <taxon>Rhabditida</taxon>
        <taxon>Tylenchina</taxon>
        <taxon>Panagrolaimomorpha</taxon>
        <taxon>Strongyloidoidea</taxon>
        <taxon>Strongyloididae</taxon>
        <taxon>Strongyloides</taxon>
    </lineage>
</organism>
<reference evidence="1" key="1">
    <citation type="submission" date="2014-07" db="EMBL/GenBank/DDBJ databases">
        <authorList>
            <person name="Martin A.A"/>
            <person name="De Silva N."/>
        </authorList>
    </citation>
    <scope>NUCLEOTIDE SEQUENCE</scope>
</reference>
<dbReference type="WBParaSite" id="SVE_1547800.1">
    <property type="protein sequence ID" value="SVE_1547800.1"/>
    <property type="gene ID" value="SVE_1547800"/>
</dbReference>
<accession>A0A0K0FTH4</accession>
<evidence type="ECO:0000313" key="1">
    <source>
        <dbReference type="Proteomes" id="UP000035680"/>
    </source>
</evidence>
<dbReference type="AlphaFoldDB" id="A0A0K0FTH4"/>
<dbReference type="Proteomes" id="UP000035680">
    <property type="component" value="Unassembled WGS sequence"/>
</dbReference>
<name>A0A0K0FTH4_STRVS</name>
<evidence type="ECO:0000313" key="2">
    <source>
        <dbReference type="WBParaSite" id="SVE_1547800.1"/>
    </source>
</evidence>
<protein>
    <submittedName>
        <fullName evidence="2">ZP domain-containing protein</fullName>
    </submittedName>
</protein>
<sequence>MACIIIILLPITGEVIPPSYVVEPCNQPIIPTFYAFKSYNAASAISASLCSVSPTCPPLGSFDIIGIDMNNILVLEEPGMKLYEIVYFTLNITLCDIPHLIQAKNGNVYCNNIRRCNRIYLKYVLILWRLKFFADCSSSKASANSFDNEDFFCKTQDEDHGNFKDSLQTGLGINDNSSDLVLLDSNERQQSINCFYNPDNSFTLSVLDSPIEEHYKSTFVKREKRDSVTNERMDFISSGSPVSAATLAPDAPALTPATLVGVEQPQSLVQAPSTITTNYPASTYQSSVAPLAYSDYY</sequence>